<dbReference type="EMBL" id="WJBU01000009">
    <property type="protein sequence ID" value="MRD47546.1"/>
    <property type="molecule type" value="Genomic_DNA"/>
</dbReference>
<gene>
    <name evidence="1" type="ORF">GHT07_09670</name>
</gene>
<sequence>MSSFPRTSIVPYIVEQLSASELARHAFNVFLITGRQPVVGRLVYRALELNPRHPAALRYLSDFLNAPGTEPFSAVVLEYALSPAVGLDKAAHAQLNKLRFFDMWTWGYARHKSGRTQLQQDDFADQSAFDIDGAGYCALFDRVLVPAGSLHAAFTAAHTLCGAMSGLLAHPQLGAKAGLNEALHPEQFIKTNAYDAWLKSHTMELDALEEEREKLGVLPTL</sequence>
<protein>
    <submittedName>
        <fullName evidence="1">Uncharacterized protein</fullName>
    </submittedName>
</protein>
<dbReference type="AlphaFoldDB" id="A0A844B7Z0"/>
<reference evidence="1 2" key="1">
    <citation type="submission" date="2019-11" db="EMBL/GenBank/DDBJ databases">
        <title>Caenimonas koreensis gen. nov., sp. nov., isolated from activated sludge.</title>
        <authorList>
            <person name="Seung H.R."/>
        </authorList>
    </citation>
    <scope>NUCLEOTIDE SEQUENCE [LARGE SCALE GENOMIC DNA]</scope>
    <source>
        <strain evidence="1 2">EMB320</strain>
    </source>
</reference>
<dbReference type="RefSeq" id="WP_153584881.1">
    <property type="nucleotide sequence ID" value="NZ_WJBU01000009.1"/>
</dbReference>
<keyword evidence="2" id="KW-1185">Reference proteome</keyword>
<proteinExistence type="predicted"/>
<accession>A0A844B7Z0</accession>
<evidence type="ECO:0000313" key="2">
    <source>
        <dbReference type="Proteomes" id="UP000487350"/>
    </source>
</evidence>
<name>A0A844B7Z0_9BURK</name>
<evidence type="ECO:0000313" key="1">
    <source>
        <dbReference type="EMBL" id="MRD47546.1"/>
    </source>
</evidence>
<comment type="caution">
    <text evidence="1">The sequence shown here is derived from an EMBL/GenBank/DDBJ whole genome shotgun (WGS) entry which is preliminary data.</text>
</comment>
<dbReference type="Proteomes" id="UP000487350">
    <property type="component" value="Unassembled WGS sequence"/>
</dbReference>
<organism evidence="1 2">
    <name type="scientific">Caenimonas koreensis DSM 17982</name>
    <dbReference type="NCBI Taxonomy" id="1121255"/>
    <lineage>
        <taxon>Bacteria</taxon>
        <taxon>Pseudomonadati</taxon>
        <taxon>Pseudomonadota</taxon>
        <taxon>Betaproteobacteria</taxon>
        <taxon>Burkholderiales</taxon>
        <taxon>Comamonadaceae</taxon>
        <taxon>Caenimonas</taxon>
    </lineage>
</organism>